<protein>
    <submittedName>
        <fullName evidence="1">Uncharacterized protein</fullName>
    </submittedName>
</protein>
<keyword evidence="2" id="KW-1185">Reference proteome</keyword>
<dbReference type="Proteomes" id="UP001212803">
    <property type="component" value="Chromosome"/>
</dbReference>
<reference evidence="1 2" key="1">
    <citation type="journal article" date="2023" name="ISME J.">
        <title>Thermophilic Dehalococcoidia with unusual traits shed light on an unexpected past.</title>
        <authorList>
            <person name="Palmer M."/>
            <person name="Covington J.K."/>
            <person name="Zhou E.M."/>
            <person name="Thomas S.C."/>
            <person name="Habib N."/>
            <person name="Seymour C.O."/>
            <person name="Lai D."/>
            <person name="Johnston J."/>
            <person name="Hashimi A."/>
            <person name="Jiao J.Y."/>
            <person name="Muok A.R."/>
            <person name="Liu L."/>
            <person name="Xian W.D."/>
            <person name="Zhi X.Y."/>
            <person name="Li M.M."/>
            <person name="Silva L.P."/>
            <person name="Bowen B.P."/>
            <person name="Louie K."/>
            <person name="Briegel A."/>
            <person name="Pett-Ridge J."/>
            <person name="Weber P.K."/>
            <person name="Tocheva E.I."/>
            <person name="Woyke T."/>
            <person name="Northen T.R."/>
            <person name="Mayali X."/>
            <person name="Li W.J."/>
            <person name="Hedlund B.P."/>
        </authorList>
    </citation>
    <scope>NUCLEOTIDE SEQUENCE [LARGE SCALE GENOMIC DNA]</scope>
    <source>
        <strain evidence="1 2">YIM 72310</strain>
    </source>
</reference>
<evidence type="ECO:0000313" key="1">
    <source>
        <dbReference type="EMBL" id="WBL35391.1"/>
    </source>
</evidence>
<gene>
    <name evidence="1" type="ORF">O0235_11470</name>
</gene>
<dbReference type="EMBL" id="CP115149">
    <property type="protein sequence ID" value="WBL35391.1"/>
    <property type="molecule type" value="Genomic_DNA"/>
</dbReference>
<dbReference type="RefSeq" id="WP_270055918.1">
    <property type="nucleotide sequence ID" value="NZ_CP115149.1"/>
</dbReference>
<evidence type="ECO:0000313" key="2">
    <source>
        <dbReference type="Proteomes" id="UP001212803"/>
    </source>
</evidence>
<accession>A0ABY7M4C9</accession>
<organism evidence="1 2">
    <name type="scientific">Tepidiforma flava</name>
    <dbReference type="NCBI Taxonomy" id="3004094"/>
    <lineage>
        <taxon>Bacteria</taxon>
        <taxon>Bacillati</taxon>
        <taxon>Chloroflexota</taxon>
        <taxon>Tepidiformia</taxon>
        <taxon>Tepidiformales</taxon>
        <taxon>Tepidiformaceae</taxon>
        <taxon>Tepidiforma</taxon>
    </lineage>
</organism>
<sequence length="76" mass="8218">MIAALRRQSVRCDGRALAIEPVTDAAGRPRLRLAVVLNPHAGGYLRVIAAELTPRQAHQLIAAVENLLLEEGLPDE</sequence>
<name>A0ABY7M4C9_9CHLR</name>
<proteinExistence type="predicted"/>